<dbReference type="STRING" id="1581420.AAW00_10015"/>
<reference evidence="2 3" key="1">
    <citation type="submission" date="2015-04" db="EMBL/GenBank/DDBJ databases">
        <title>The draft genome sequence of Erythrobacter luteus KA37.</title>
        <authorList>
            <person name="Zhuang L."/>
            <person name="Liu Y."/>
            <person name="Shao Z."/>
        </authorList>
    </citation>
    <scope>NUCLEOTIDE SEQUENCE [LARGE SCALE GENOMIC DNA]</scope>
    <source>
        <strain evidence="2 3">KA37</strain>
    </source>
</reference>
<protein>
    <submittedName>
        <fullName evidence="2">Copper-sensing transcriptional repressor CsoR family protein</fullName>
    </submittedName>
</protein>
<dbReference type="Gene3D" id="1.20.58.1000">
    <property type="entry name" value="Metal-sensitive repressor, helix protomer"/>
    <property type="match status" value="1"/>
</dbReference>
<comment type="caution">
    <text evidence="2">The sequence shown here is derived from an EMBL/GenBank/DDBJ whole genome shotgun (WGS) entry which is preliminary data.</text>
</comment>
<accession>A0A0G9MZ33</accession>
<dbReference type="PANTHER" id="PTHR33677:SF3">
    <property type="entry name" value="COPPER-SENSING TRANSCRIPTIONAL REPRESSOR RICR"/>
    <property type="match status" value="1"/>
</dbReference>
<dbReference type="EMBL" id="LBHB01000002">
    <property type="protein sequence ID" value="KLE34538.1"/>
    <property type="molecule type" value="Genomic_DNA"/>
</dbReference>
<dbReference type="GO" id="GO:0003677">
    <property type="term" value="F:DNA binding"/>
    <property type="evidence" value="ECO:0007669"/>
    <property type="project" value="InterPro"/>
</dbReference>
<dbReference type="GO" id="GO:0046872">
    <property type="term" value="F:metal ion binding"/>
    <property type="evidence" value="ECO:0007669"/>
    <property type="project" value="InterPro"/>
</dbReference>
<dbReference type="InterPro" id="IPR003735">
    <property type="entry name" value="Metal_Tscrpt_repr"/>
</dbReference>
<name>A0A0G9MZ33_9SPHN</name>
<dbReference type="GO" id="GO:0045892">
    <property type="term" value="P:negative regulation of DNA-templated transcription"/>
    <property type="evidence" value="ECO:0007669"/>
    <property type="project" value="UniProtKB-ARBA"/>
</dbReference>
<dbReference type="PANTHER" id="PTHR33677">
    <property type="entry name" value="TRANSCRIPTIONAL REPRESSOR FRMR-RELATED"/>
    <property type="match status" value="1"/>
</dbReference>
<dbReference type="Proteomes" id="UP000053464">
    <property type="component" value="Unassembled WGS sequence"/>
</dbReference>
<dbReference type="Pfam" id="PF02583">
    <property type="entry name" value="Trns_repr_metal"/>
    <property type="match status" value="1"/>
</dbReference>
<sequence>MHETDADTVKRLSRIAGQVQGIARMIENERYCIEVLTQLQAVKAALAKVESAVLKRHAATCVSQAIASGDEAEQQAKFGELIDLMERTRR</sequence>
<dbReference type="OrthoDB" id="9811244at2"/>
<comment type="similarity">
    <text evidence="1">Belongs to the FrmR/RcnR family.</text>
</comment>
<dbReference type="RefSeq" id="WP_047004185.1">
    <property type="nucleotide sequence ID" value="NZ_LBHB01000002.1"/>
</dbReference>
<organism evidence="2 3">
    <name type="scientific">Aurantiacibacter luteus</name>
    <dbReference type="NCBI Taxonomy" id="1581420"/>
    <lineage>
        <taxon>Bacteria</taxon>
        <taxon>Pseudomonadati</taxon>
        <taxon>Pseudomonadota</taxon>
        <taxon>Alphaproteobacteria</taxon>
        <taxon>Sphingomonadales</taxon>
        <taxon>Erythrobacteraceae</taxon>
        <taxon>Aurantiacibacter</taxon>
    </lineage>
</organism>
<keyword evidence="3" id="KW-1185">Reference proteome</keyword>
<gene>
    <name evidence="2" type="ORF">AAW00_10015</name>
</gene>
<evidence type="ECO:0000313" key="2">
    <source>
        <dbReference type="EMBL" id="KLE34538.1"/>
    </source>
</evidence>
<dbReference type="CDD" id="cd10148">
    <property type="entry name" value="CsoR-like_DUF156"/>
    <property type="match status" value="1"/>
</dbReference>
<dbReference type="InterPro" id="IPR038390">
    <property type="entry name" value="Metal_Tscrpt_repr_sf"/>
</dbReference>
<proteinExistence type="inferred from homology"/>
<evidence type="ECO:0000313" key="3">
    <source>
        <dbReference type="Proteomes" id="UP000053464"/>
    </source>
</evidence>
<dbReference type="AlphaFoldDB" id="A0A0G9MZ33"/>
<dbReference type="PATRIC" id="fig|1581420.6.peg.2054"/>
<evidence type="ECO:0000256" key="1">
    <source>
        <dbReference type="ARBA" id="ARBA00005260"/>
    </source>
</evidence>